<dbReference type="InterPro" id="IPR021459">
    <property type="entry name" value="GH101-related"/>
</dbReference>
<name>A0A1S1X4A5_9NEIS</name>
<dbReference type="Pfam" id="PF11308">
    <property type="entry name" value="Glyco_hydro_129"/>
    <property type="match status" value="1"/>
</dbReference>
<organism evidence="2 3">
    <name type="scientific">Chromobacterium sphagni</name>
    <dbReference type="NCBI Taxonomy" id="1903179"/>
    <lineage>
        <taxon>Bacteria</taxon>
        <taxon>Pseudomonadati</taxon>
        <taxon>Pseudomonadota</taxon>
        <taxon>Betaproteobacteria</taxon>
        <taxon>Neisseriales</taxon>
        <taxon>Chromobacteriaceae</taxon>
        <taxon>Chromobacterium</taxon>
    </lineage>
</organism>
<feature type="signal peptide" evidence="1">
    <location>
        <begin position="1"/>
        <end position="22"/>
    </location>
</feature>
<dbReference type="Proteomes" id="UP000180088">
    <property type="component" value="Unassembled WGS sequence"/>
</dbReference>
<evidence type="ECO:0008006" key="4">
    <source>
        <dbReference type="Google" id="ProtNLM"/>
    </source>
</evidence>
<evidence type="ECO:0000313" key="2">
    <source>
        <dbReference type="EMBL" id="OHX14260.1"/>
    </source>
</evidence>
<evidence type="ECO:0000313" key="3">
    <source>
        <dbReference type="Proteomes" id="UP000180088"/>
    </source>
</evidence>
<reference evidence="2 3" key="1">
    <citation type="submission" date="2016-09" db="EMBL/GenBank/DDBJ databases">
        <title>Chromobacterium muskegensis sp. nov., an insecticidal bacterium isolated from Sphagnum bogs.</title>
        <authorList>
            <person name="Sparks M.E."/>
            <person name="Blackburn M.B."/>
            <person name="Gundersen-Rindal D.E."/>
            <person name="Mitchell A."/>
            <person name="Farrar R."/>
            <person name="Kuhar D."/>
        </authorList>
    </citation>
    <scope>NUCLEOTIDE SEQUENCE [LARGE SCALE GENOMIC DNA]</scope>
    <source>
        <strain evidence="2 3">37-2</strain>
    </source>
</reference>
<dbReference type="RefSeq" id="WP_071115994.1">
    <property type="nucleotide sequence ID" value="NZ_MKCS01000001.1"/>
</dbReference>
<protein>
    <recommendedName>
        <fullName evidence="4">Glycosyl hydrolase</fullName>
    </recommendedName>
</protein>
<feature type="chain" id="PRO_5010215041" description="Glycosyl hydrolase" evidence="1">
    <location>
        <begin position="23"/>
        <end position="750"/>
    </location>
</feature>
<evidence type="ECO:0000256" key="1">
    <source>
        <dbReference type="SAM" id="SignalP"/>
    </source>
</evidence>
<dbReference type="OrthoDB" id="3222930at2"/>
<dbReference type="EMBL" id="MKCS01000001">
    <property type="protein sequence ID" value="OHX14260.1"/>
    <property type="molecule type" value="Genomic_DNA"/>
</dbReference>
<dbReference type="AlphaFoldDB" id="A0A1S1X4A5"/>
<dbReference type="STRING" id="1903179.BI347_12675"/>
<accession>A0A1S1X4A5</accession>
<keyword evidence="1" id="KW-0732">Signal</keyword>
<comment type="caution">
    <text evidence="2">The sequence shown here is derived from an EMBL/GenBank/DDBJ whole genome shotgun (WGS) entry which is preliminary data.</text>
</comment>
<gene>
    <name evidence="2" type="ORF">BI347_12675</name>
</gene>
<proteinExistence type="predicted"/>
<sequence length="750" mass="82937">MKHFIKALPLAAALGLPQLAWAGLVLQNPDWNVELEPATLALRVTAASEPARQLSDGVAGREVSALRQDGQSADWQWDGGRYRWQARLRGRELMLTLRAAVPGRVELLRQPAAAMGRGLLLPLAEGSYIPAGDKRWQSFLPAFAGDGLNTSENLSLPLWGMDYGRRSLHWLLLEPFNNRLSFRADGQGMALGLSHDFNALNQQRPMTLLLRLADDNPLAGAQRYKQWLVSEGRYRTLADKIKAQPGTAKLIGASHIYLWGNNLLDASDVRDWPAFLKLLQGPDPLAARLRARFDAEAGQALRQAGAKPDRYQQRVLIEAVNQALTGEARAGWLGKQPDWARMAQPYLQLHAQVAALFGPALTPDQSRWGGGLSRKTMDALQAAGLKRLWLGVDNWEGGLWQPRAVAEGVKAGYLMAAYDSYETTLPPGERVDWLTAQQGEAVYRQCGITLANGKKKTGFQQSGYYTNPDCVRDTLKQRARALLSATGFNSWFLDAYATGMTFDDYAPGRRTGEAKMAEGYEQSMQWVADNYKLPVGSENGNAATSLGIAFAHGMQAPALSWVDPDLQKHPQSPYYLGRWYPSDQPETFFKQVPLKQPYRDLYYGAGYRLPLYQAVFHGSVITTNHWLYDNLKFSNAYADNLLAQWLYNVPPLFHLSAASLKARLPQLQCADQAFSPIHRQLATQALTGFAWLNAERTVQQTRFADGSRLTANFGSTAAGDGGQALPPQSLRVELADQPSRLLRVADCAGT</sequence>